<accession>A0ABR4TDL5</accession>
<keyword evidence="1" id="KW-0175">Coiled coil</keyword>
<dbReference type="EMBL" id="JENX01000076">
    <property type="protein sequence ID" value="KEI16200.1"/>
    <property type="molecule type" value="Genomic_DNA"/>
</dbReference>
<proteinExistence type="predicted"/>
<protein>
    <recommendedName>
        <fullName evidence="4">Flagellar protein FliT</fullName>
    </recommendedName>
</protein>
<keyword evidence="3" id="KW-1185">Reference proteome</keyword>
<dbReference type="RefSeq" id="WP_039229461.1">
    <property type="nucleotide sequence ID" value="NZ_JENX01000076.1"/>
</dbReference>
<organism evidence="2 3">
    <name type="scientific">Clostridium haemolyticum NCTC 9693</name>
    <dbReference type="NCBI Taxonomy" id="1443114"/>
    <lineage>
        <taxon>Bacteria</taxon>
        <taxon>Bacillati</taxon>
        <taxon>Bacillota</taxon>
        <taxon>Clostridia</taxon>
        <taxon>Eubacteriales</taxon>
        <taxon>Clostridiaceae</taxon>
        <taxon>Clostridium</taxon>
    </lineage>
</organism>
<gene>
    <name evidence="2" type="ORF">Z960_10380</name>
</gene>
<sequence length="109" mass="13190">MLYEFLKEYRDLNMNIINVLHNDNIDLVEEYLDQKDKLIQKINNLEYLKEEFKKVVLDLKLNESEKMLNEASMVKKQEYIKEINSINKGKNANRIYNNTRKNLFLSKFI</sequence>
<evidence type="ECO:0000313" key="2">
    <source>
        <dbReference type="EMBL" id="KEI16200.1"/>
    </source>
</evidence>
<comment type="caution">
    <text evidence="2">The sequence shown here is derived from an EMBL/GenBank/DDBJ whole genome shotgun (WGS) entry which is preliminary data.</text>
</comment>
<name>A0ABR4TDL5_CLOHA</name>
<evidence type="ECO:0000313" key="3">
    <source>
        <dbReference type="Proteomes" id="UP000027937"/>
    </source>
</evidence>
<evidence type="ECO:0008006" key="4">
    <source>
        <dbReference type="Google" id="ProtNLM"/>
    </source>
</evidence>
<evidence type="ECO:0000256" key="1">
    <source>
        <dbReference type="SAM" id="Coils"/>
    </source>
</evidence>
<reference evidence="2 3" key="1">
    <citation type="submission" date="2014-02" db="EMBL/GenBank/DDBJ databases">
        <title>Plasmidome dynamics in the species complex Clostridium novyi sensu lato converts strains of independent lineages into distinctly different pathogens.</title>
        <authorList>
            <person name="Skarin H."/>
            <person name="Segerman B."/>
        </authorList>
    </citation>
    <scope>NUCLEOTIDE SEQUENCE [LARGE SCALE GENOMIC DNA]</scope>
    <source>
        <strain evidence="2 3">NCTC 9693</strain>
    </source>
</reference>
<feature type="coiled-coil region" evidence="1">
    <location>
        <begin position="28"/>
        <end position="55"/>
    </location>
</feature>
<dbReference type="Proteomes" id="UP000027937">
    <property type="component" value="Unassembled WGS sequence"/>
</dbReference>